<dbReference type="InterPro" id="IPR027417">
    <property type="entry name" value="P-loop_NTPase"/>
</dbReference>
<dbReference type="Gene3D" id="3.40.50.300">
    <property type="entry name" value="P-loop containing nucleotide triphosphate hydrolases"/>
    <property type="match status" value="1"/>
</dbReference>
<dbReference type="OrthoDB" id="9799092at2"/>
<protein>
    <recommendedName>
        <fullName evidence="3">TmrB-like protein</fullName>
    </recommendedName>
</protein>
<dbReference type="SUPFAM" id="SSF52540">
    <property type="entry name" value="P-loop containing nucleoside triphosphate hydrolases"/>
    <property type="match status" value="1"/>
</dbReference>
<dbReference type="Pfam" id="PF13671">
    <property type="entry name" value="AAA_33"/>
    <property type="match status" value="1"/>
</dbReference>
<organism evidence="1 2">
    <name type="scientific">Gordonia malaquae NBRC 108250</name>
    <dbReference type="NCBI Taxonomy" id="1223542"/>
    <lineage>
        <taxon>Bacteria</taxon>
        <taxon>Bacillati</taxon>
        <taxon>Actinomycetota</taxon>
        <taxon>Actinomycetes</taxon>
        <taxon>Mycobacteriales</taxon>
        <taxon>Gordoniaceae</taxon>
        <taxon>Gordonia</taxon>
    </lineage>
</organism>
<accession>M3VBI1</accession>
<keyword evidence="2" id="KW-1185">Reference proteome</keyword>
<dbReference type="EMBL" id="BAOP01000016">
    <property type="protein sequence ID" value="GAC80303.1"/>
    <property type="molecule type" value="Genomic_DNA"/>
</dbReference>
<dbReference type="Proteomes" id="UP000035009">
    <property type="component" value="Unassembled WGS sequence"/>
</dbReference>
<reference evidence="1 2" key="1">
    <citation type="submission" date="2013-02" db="EMBL/GenBank/DDBJ databases">
        <title>Whole genome shotgun sequence of Gordonia malaquae NBRC 108250.</title>
        <authorList>
            <person name="Yoshida I."/>
            <person name="Hosoyama A."/>
            <person name="Tsuchikane K."/>
            <person name="Ando Y."/>
            <person name="Baba S."/>
            <person name="Ohji S."/>
            <person name="Hamada M."/>
            <person name="Tamura T."/>
            <person name="Yamazoe A."/>
            <person name="Yamazaki S."/>
            <person name="Fujita N."/>
        </authorList>
    </citation>
    <scope>NUCLEOTIDE SEQUENCE [LARGE SCALE GENOMIC DNA]</scope>
    <source>
        <strain evidence="1 2">NBRC 108250</strain>
    </source>
</reference>
<comment type="caution">
    <text evidence="1">The sequence shown here is derived from an EMBL/GenBank/DDBJ whole genome shotgun (WGS) entry which is preliminary data.</text>
</comment>
<evidence type="ECO:0000313" key="1">
    <source>
        <dbReference type="EMBL" id="GAC80303.1"/>
    </source>
</evidence>
<gene>
    <name evidence="1" type="ORF">GM1_016_00640</name>
</gene>
<evidence type="ECO:0008006" key="3">
    <source>
        <dbReference type="Google" id="ProtNLM"/>
    </source>
</evidence>
<dbReference type="STRING" id="410332.SAMN04488550_1999"/>
<sequence>MIIWVNGAFGSGKTHTVHELHRRHGRGHVADPEILGYAMHKMLPASARTDFQDLPQWRTGVADTLERSAAVSDEPILVPMTIVDPQYFDETVGELRRRGADVRHYALIASRETLEHRLASRVSTLGARLLGRDETWAHAQIDRCRTALADDSFGVHIETDDLTLDEVVEVIAADVGLPLTRNRLSRPAAAVRRAEVAVRHIRF</sequence>
<dbReference type="eggNOG" id="COG3265">
    <property type="taxonomic scope" value="Bacteria"/>
</dbReference>
<dbReference type="RefSeq" id="WP_008379257.1">
    <property type="nucleotide sequence ID" value="NZ_BAOP01000016.1"/>
</dbReference>
<dbReference type="AlphaFoldDB" id="M3VBI1"/>
<evidence type="ECO:0000313" key="2">
    <source>
        <dbReference type="Proteomes" id="UP000035009"/>
    </source>
</evidence>
<proteinExistence type="predicted"/>
<name>M3VBI1_GORML</name>